<feature type="chain" id="PRO_5012000279" description="Secreted protein" evidence="1">
    <location>
        <begin position="16"/>
        <end position="71"/>
    </location>
</feature>
<reference evidence="2" key="2">
    <citation type="journal article" date="2015" name="Data Brief">
        <title>Shoot transcriptome of the giant reed, Arundo donax.</title>
        <authorList>
            <person name="Barrero R.A."/>
            <person name="Guerrero F.D."/>
            <person name="Moolhuijzen P."/>
            <person name="Goolsby J.A."/>
            <person name="Tidwell J."/>
            <person name="Bellgard S.E."/>
            <person name="Bellgard M.I."/>
        </authorList>
    </citation>
    <scope>NUCLEOTIDE SEQUENCE</scope>
    <source>
        <tissue evidence="2">Shoot tissue taken approximately 20 cm above the soil surface</tissue>
    </source>
</reference>
<evidence type="ECO:0008006" key="3">
    <source>
        <dbReference type="Google" id="ProtNLM"/>
    </source>
</evidence>
<reference evidence="2" key="1">
    <citation type="submission" date="2014-09" db="EMBL/GenBank/DDBJ databases">
        <authorList>
            <person name="Magalhaes I.L.F."/>
            <person name="Oliveira U."/>
            <person name="Santos F.R."/>
            <person name="Vidigal T.H.D.A."/>
            <person name="Brescovit A.D."/>
            <person name="Santos A.J."/>
        </authorList>
    </citation>
    <scope>NUCLEOTIDE SEQUENCE</scope>
    <source>
        <tissue evidence="2">Shoot tissue taken approximately 20 cm above the soil surface</tissue>
    </source>
</reference>
<feature type="signal peptide" evidence="1">
    <location>
        <begin position="1"/>
        <end position="15"/>
    </location>
</feature>
<keyword evidence="1" id="KW-0732">Signal</keyword>
<dbReference type="AlphaFoldDB" id="A0A0A9H9X8"/>
<proteinExistence type="predicted"/>
<dbReference type="EMBL" id="GBRH01163886">
    <property type="protein sequence ID" value="JAE34010.1"/>
    <property type="molecule type" value="Transcribed_RNA"/>
</dbReference>
<evidence type="ECO:0000313" key="2">
    <source>
        <dbReference type="EMBL" id="JAE34010.1"/>
    </source>
</evidence>
<protein>
    <recommendedName>
        <fullName evidence="3">Secreted protein</fullName>
    </recommendedName>
</protein>
<organism evidence="2">
    <name type="scientific">Arundo donax</name>
    <name type="common">Giant reed</name>
    <name type="synonym">Donax arundinaceus</name>
    <dbReference type="NCBI Taxonomy" id="35708"/>
    <lineage>
        <taxon>Eukaryota</taxon>
        <taxon>Viridiplantae</taxon>
        <taxon>Streptophyta</taxon>
        <taxon>Embryophyta</taxon>
        <taxon>Tracheophyta</taxon>
        <taxon>Spermatophyta</taxon>
        <taxon>Magnoliopsida</taxon>
        <taxon>Liliopsida</taxon>
        <taxon>Poales</taxon>
        <taxon>Poaceae</taxon>
        <taxon>PACMAD clade</taxon>
        <taxon>Arundinoideae</taxon>
        <taxon>Arundineae</taxon>
        <taxon>Arundo</taxon>
    </lineage>
</organism>
<evidence type="ECO:0000256" key="1">
    <source>
        <dbReference type="SAM" id="SignalP"/>
    </source>
</evidence>
<sequence>MAAICLFTHCPTSSALLLLLFSSSCLPIASPPPQPPLLSFLHLPPRPEKKGDVRFLAMPAVSLSSLLPVVT</sequence>
<name>A0A0A9H9X8_ARUDO</name>
<accession>A0A0A9H9X8</accession>